<keyword evidence="2" id="KW-1185">Reference proteome</keyword>
<reference evidence="1 2" key="1">
    <citation type="submission" date="2020-11" db="EMBL/GenBank/DDBJ databases">
        <title>Winogradskyella marina sp. nov., isolated from marine sediment.</title>
        <authorList>
            <person name="Bo J."/>
            <person name="Wang S."/>
            <person name="Song X."/>
            <person name="Du Z."/>
        </authorList>
    </citation>
    <scope>NUCLEOTIDE SEQUENCE [LARGE SCALE GENOMIC DNA]</scope>
    <source>
        <strain evidence="1 2">F6397</strain>
    </source>
</reference>
<evidence type="ECO:0000313" key="2">
    <source>
        <dbReference type="Proteomes" id="UP000611215"/>
    </source>
</evidence>
<organism evidence="1 2">
    <name type="scientific">Winogradskyella marina</name>
    <dbReference type="NCBI Taxonomy" id="2785530"/>
    <lineage>
        <taxon>Bacteria</taxon>
        <taxon>Pseudomonadati</taxon>
        <taxon>Bacteroidota</taxon>
        <taxon>Flavobacteriia</taxon>
        <taxon>Flavobacteriales</taxon>
        <taxon>Flavobacteriaceae</taxon>
        <taxon>Winogradskyella</taxon>
    </lineage>
</organism>
<dbReference type="Proteomes" id="UP000611215">
    <property type="component" value="Unassembled WGS sequence"/>
</dbReference>
<protein>
    <submittedName>
        <fullName evidence="1">Uncharacterized protein</fullName>
    </submittedName>
</protein>
<evidence type="ECO:0000313" key="1">
    <source>
        <dbReference type="EMBL" id="MBF8148271.1"/>
    </source>
</evidence>
<sequence>MNTDLLHTMCKEATRKAFNEFKRQIDIELFPLDNSIKEVLQSEMLQNITGTVTKHFVNNYNLSTIQIDLYKKIALQTSNNYAAKFLN</sequence>
<name>A0ABS0EHV6_9FLAO</name>
<comment type="caution">
    <text evidence="1">The sequence shown here is derived from an EMBL/GenBank/DDBJ whole genome shotgun (WGS) entry which is preliminary data.</text>
</comment>
<dbReference type="RefSeq" id="WP_195869563.1">
    <property type="nucleotide sequence ID" value="NZ_JADOET010000001.1"/>
</dbReference>
<dbReference type="EMBL" id="JADOET010000001">
    <property type="protein sequence ID" value="MBF8148271.1"/>
    <property type="molecule type" value="Genomic_DNA"/>
</dbReference>
<proteinExistence type="predicted"/>
<gene>
    <name evidence="1" type="ORF">ITJ86_00080</name>
</gene>
<accession>A0ABS0EHV6</accession>